<organism evidence="1 2">
    <name type="scientific">Coniosporium uncinatum</name>
    <dbReference type="NCBI Taxonomy" id="93489"/>
    <lineage>
        <taxon>Eukaryota</taxon>
        <taxon>Fungi</taxon>
        <taxon>Dikarya</taxon>
        <taxon>Ascomycota</taxon>
        <taxon>Pezizomycotina</taxon>
        <taxon>Dothideomycetes</taxon>
        <taxon>Dothideomycetes incertae sedis</taxon>
        <taxon>Coniosporium</taxon>
    </lineage>
</organism>
<keyword evidence="2" id="KW-1185">Reference proteome</keyword>
<reference evidence="1" key="1">
    <citation type="submission" date="2024-09" db="EMBL/GenBank/DDBJ databases">
        <title>Black Yeasts Isolated from many extreme environments.</title>
        <authorList>
            <person name="Coleine C."/>
            <person name="Stajich J.E."/>
            <person name="Selbmann L."/>
        </authorList>
    </citation>
    <scope>NUCLEOTIDE SEQUENCE</scope>
    <source>
        <strain evidence="1">CCFEE 5737</strain>
    </source>
</reference>
<sequence>MAACNLLVDSSLVYTGTETPRLSEHGDPSSSPARWPLVIPSTEIAVILTIVKLVISTTVTPVAFSRLVTTNAKDAMTSQAEDTEASHVVNARTSHTENA</sequence>
<proteinExistence type="predicted"/>
<name>A0ACC3DS25_9PEZI</name>
<dbReference type="Proteomes" id="UP001186974">
    <property type="component" value="Unassembled WGS sequence"/>
</dbReference>
<gene>
    <name evidence="1" type="ORF">LTS18_004557</name>
</gene>
<evidence type="ECO:0000313" key="1">
    <source>
        <dbReference type="EMBL" id="KAK3079559.1"/>
    </source>
</evidence>
<dbReference type="EMBL" id="JAWDJW010001069">
    <property type="protein sequence ID" value="KAK3079559.1"/>
    <property type="molecule type" value="Genomic_DNA"/>
</dbReference>
<comment type="caution">
    <text evidence="1">The sequence shown here is derived from an EMBL/GenBank/DDBJ whole genome shotgun (WGS) entry which is preliminary data.</text>
</comment>
<accession>A0ACC3DS25</accession>
<protein>
    <submittedName>
        <fullName evidence="1">Uncharacterized protein</fullName>
    </submittedName>
</protein>
<evidence type="ECO:0000313" key="2">
    <source>
        <dbReference type="Proteomes" id="UP001186974"/>
    </source>
</evidence>